<feature type="compositionally biased region" description="Basic and acidic residues" evidence="1">
    <location>
        <begin position="1"/>
        <end position="11"/>
    </location>
</feature>
<organism evidence="3 4">
    <name type="scientific">Actinoalloteichus caeruleus DSM 43889</name>
    <dbReference type="NCBI Taxonomy" id="1120930"/>
    <lineage>
        <taxon>Bacteria</taxon>
        <taxon>Bacillati</taxon>
        <taxon>Actinomycetota</taxon>
        <taxon>Actinomycetes</taxon>
        <taxon>Pseudonocardiales</taxon>
        <taxon>Pseudonocardiaceae</taxon>
        <taxon>Actinoalloteichus</taxon>
        <taxon>Actinoalloteichus cyanogriseus</taxon>
    </lineage>
</organism>
<dbReference type="Proteomes" id="UP000791080">
    <property type="component" value="Unassembled WGS sequence"/>
</dbReference>
<evidence type="ECO:0000313" key="4">
    <source>
        <dbReference type="Proteomes" id="UP000791080"/>
    </source>
</evidence>
<proteinExistence type="predicted"/>
<protein>
    <submittedName>
        <fullName evidence="3">Thiopeptide-type bacteriocin biosynthesis domain-containing protein</fullName>
    </submittedName>
</protein>
<comment type="caution">
    <text evidence="3">The sequence shown here is derived from an EMBL/GenBank/DDBJ whole genome shotgun (WGS) entry which is preliminary data.</text>
</comment>
<keyword evidence="4" id="KW-1185">Reference proteome</keyword>
<evidence type="ECO:0000256" key="1">
    <source>
        <dbReference type="SAM" id="MobiDB-lite"/>
    </source>
</evidence>
<dbReference type="InterPro" id="IPR023809">
    <property type="entry name" value="Thiopep_bacteriocin_synth_dom"/>
</dbReference>
<dbReference type="RefSeq" id="WP_051314333.1">
    <property type="nucleotide sequence ID" value="NZ_AUBJ02000001.1"/>
</dbReference>
<feature type="domain" description="Thiopeptide-type bacteriocin biosynthesis" evidence="2">
    <location>
        <begin position="81"/>
        <end position="321"/>
    </location>
</feature>
<feature type="region of interest" description="Disordered" evidence="1">
    <location>
        <begin position="1"/>
        <end position="24"/>
    </location>
</feature>
<gene>
    <name evidence="3" type="ORF">G443_001267</name>
</gene>
<dbReference type="Pfam" id="PF14028">
    <property type="entry name" value="Lant_dehydr_C"/>
    <property type="match status" value="1"/>
</dbReference>
<sequence>MDTHSSPEARSAEGTGHPSGHAVRVGGRTWTVPDFLRALAAQLDDTPPHSVPFTSADLPALDAFLGAGLPALRAHDEHHTWLEYRLRPPSRPRHELYGELHTLVRELLDEGLLTHFYFVHKAQGIRVRFHVPPAHHAATAGKLEEVWRGWERTGLISGLRHAVYEPEQHLFGGPAAMRWVHGVFTADSLFWLGHLRHEEPPVPLWRVSLSMIRTLLAELGITEFEDRDVWDRLRWQAGRTFGSEEPAGWARTSARINQVWNASDFLNSPRSWPQVGEDLTRFRDAVGRVCAAWRAEHLERPGALVGPREAAAFLVVFHWNRARMPRDWQVGITEALAQGPSEEVVRATRTTG</sequence>
<dbReference type="NCBIfam" id="TIGR03891">
    <property type="entry name" value="thiopep_ocin"/>
    <property type="match status" value="1"/>
</dbReference>
<name>A0ABT1JER9_ACTCY</name>
<evidence type="ECO:0000259" key="2">
    <source>
        <dbReference type="Pfam" id="PF14028"/>
    </source>
</evidence>
<dbReference type="EMBL" id="AUBJ02000001">
    <property type="protein sequence ID" value="MCP2330997.1"/>
    <property type="molecule type" value="Genomic_DNA"/>
</dbReference>
<accession>A0ABT1JER9</accession>
<reference evidence="3 4" key="1">
    <citation type="submission" date="2022-06" db="EMBL/GenBank/DDBJ databases">
        <title>Genomic Encyclopedia of Type Strains, Phase I: the one thousand microbial genomes (KMG-I) project.</title>
        <authorList>
            <person name="Kyrpides N."/>
        </authorList>
    </citation>
    <scope>NUCLEOTIDE SEQUENCE [LARGE SCALE GENOMIC DNA]</scope>
    <source>
        <strain evidence="3 4">DSM 43889</strain>
    </source>
</reference>
<evidence type="ECO:0000313" key="3">
    <source>
        <dbReference type="EMBL" id="MCP2330997.1"/>
    </source>
</evidence>